<comment type="caution">
    <text evidence="1">The sequence shown here is derived from an EMBL/GenBank/DDBJ whole genome shotgun (WGS) entry which is preliminary data.</text>
</comment>
<protein>
    <submittedName>
        <fullName evidence="1">Uncharacterized protein</fullName>
    </submittedName>
</protein>
<organism evidence="1 2">
    <name type="scientific">Gallaecimonas xiamenensis 3-C-1</name>
    <dbReference type="NCBI Taxonomy" id="745411"/>
    <lineage>
        <taxon>Bacteria</taxon>
        <taxon>Pseudomonadati</taxon>
        <taxon>Pseudomonadota</taxon>
        <taxon>Gammaproteobacteria</taxon>
        <taxon>Enterobacterales</taxon>
        <taxon>Gallaecimonadaceae</taxon>
        <taxon>Gallaecimonas</taxon>
    </lineage>
</organism>
<dbReference type="EMBL" id="AMRI01000012">
    <property type="protein sequence ID" value="EKE73651.1"/>
    <property type="molecule type" value="Genomic_DNA"/>
</dbReference>
<dbReference type="InterPro" id="IPR053841">
    <property type="entry name" value="MksE"/>
</dbReference>
<evidence type="ECO:0000313" key="2">
    <source>
        <dbReference type="Proteomes" id="UP000006755"/>
    </source>
</evidence>
<evidence type="ECO:0000313" key="1">
    <source>
        <dbReference type="EMBL" id="EKE73651.1"/>
    </source>
</evidence>
<dbReference type="Pfam" id="PF21980">
    <property type="entry name" value="MksE"/>
    <property type="match status" value="1"/>
</dbReference>
<proteinExistence type="predicted"/>
<dbReference type="eggNOG" id="ENOG502ZADQ">
    <property type="taxonomic scope" value="Bacteria"/>
</dbReference>
<dbReference type="OrthoDB" id="5567958at2"/>
<keyword evidence="2" id="KW-1185">Reference proteome</keyword>
<dbReference type="Proteomes" id="UP000006755">
    <property type="component" value="Unassembled WGS sequence"/>
</dbReference>
<sequence length="177" mass="19965">MQIDLAELKALEDIHRKLAAGYHLSETEPGLWLDLSAQHDAYAALFAALGYSLKHDERGFFYFDTPETSVNMSKTSQWFALTLYCLVEDFADAGKDPVNALFDNVLGFTEMDQLVSRHLPLFEQLNVQSASDLRKEVFNRMVRLGFAREEGDGFKLLAPCHRFLDAALALTEEKVDG</sequence>
<reference evidence="1 2" key="1">
    <citation type="journal article" date="2012" name="J. Bacteriol.">
        <title>Genome Sequence of Gallaecimonas xiamenensis Type Strain 3-C-1.</title>
        <authorList>
            <person name="Lai Q."/>
            <person name="Wang L."/>
            <person name="Wang W."/>
            <person name="Shao Z."/>
        </authorList>
    </citation>
    <scope>NUCLEOTIDE SEQUENCE [LARGE SCALE GENOMIC DNA]</scope>
    <source>
        <strain evidence="1 2">3-C-1</strain>
    </source>
</reference>
<name>K2ITT4_9GAMM</name>
<dbReference type="AlphaFoldDB" id="K2ITT4"/>
<dbReference type="RefSeq" id="WP_008484511.1">
    <property type="nucleotide sequence ID" value="NZ_AMRI01000012.1"/>
</dbReference>
<gene>
    <name evidence="1" type="ORF">B3C1_09647</name>
</gene>
<accession>K2ITT4</accession>
<dbReference type="STRING" id="745411.B3C1_09647"/>